<keyword evidence="2" id="KW-1185">Reference proteome</keyword>
<sequence length="73" mass="8226">MDVYNIARKSRKADFVTTRCSSIASILLKPNANIVTTLLTQSKFYNFNPYSNDTSLLDPAPIETVLNTFCSKY</sequence>
<protein>
    <submittedName>
        <fullName evidence="1">Uncharacterized protein</fullName>
    </submittedName>
</protein>
<name>A0A1B0B279_9MUSC</name>
<dbReference type="Proteomes" id="UP000092460">
    <property type="component" value="Unassembled WGS sequence"/>
</dbReference>
<organism evidence="1 2">
    <name type="scientific">Glossina palpalis gambiensis</name>
    <dbReference type="NCBI Taxonomy" id="67801"/>
    <lineage>
        <taxon>Eukaryota</taxon>
        <taxon>Metazoa</taxon>
        <taxon>Ecdysozoa</taxon>
        <taxon>Arthropoda</taxon>
        <taxon>Hexapoda</taxon>
        <taxon>Insecta</taxon>
        <taxon>Pterygota</taxon>
        <taxon>Neoptera</taxon>
        <taxon>Endopterygota</taxon>
        <taxon>Diptera</taxon>
        <taxon>Brachycera</taxon>
        <taxon>Muscomorpha</taxon>
        <taxon>Hippoboscoidea</taxon>
        <taxon>Glossinidae</taxon>
        <taxon>Glossina</taxon>
    </lineage>
</organism>
<reference evidence="1" key="2">
    <citation type="submission" date="2020-05" db="UniProtKB">
        <authorList>
            <consortium name="EnsemblMetazoa"/>
        </authorList>
    </citation>
    <scope>IDENTIFICATION</scope>
    <source>
        <strain evidence="1">IAEA</strain>
    </source>
</reference>
<dbReference type="EMBL" id="JXJN01007450">
    <property type="status" value="NOT_ANNOTATED_CDS"/>
    <property type="molecule type" value="Genomic_DNA"/>
</dbReference>
<reference evidence="2" key="1">
    <citation type="submission" date="2015-01" db="EMBL/GenBank/DDBJ databases">
        <authorList>
            <person name="Aksoy S."/>
            <person name="Warren W."/>
            <person name="Wilson R.K."/>
        </authorList>
    </citation>
    <scope>NUCLEOTIDE SEQUENCE [LARGE SCALE GENOMIC DNA]</scope>
    <source>
        <strain evidence="2">IAEA</strain>
    </source>
</reference>
<accession>A0A1B0B279</accession>
<proteinExistence type="predicted"/>
<dbReference type="EnsemblMetazoa" id="GPPI016502-RA">
    <property type="protein sequence ID" value="GPPI016502-PA"/>
    <property type="gene ID" value="GPPI016502"/>
</dbReference>
<evidence type="ECO:0000313" key="2">
    <source>
        <dbReference type="Proteomes" id="UP000092460"/>
    </source>
</evidence>
<evidence type="ECO:0000313" key="1">
    <source>
        <dbReference type="EnsemblMetazoa" id="GPPI016502-PA"/>
    </source>
</evidence>
<dbReference type="AlphaFoldDB" id="A0A1B0B279"/>
<dbReference type="VEuPathDB" id="VectorBase:GPPI016502"/>
<dbReference type="EMBL" id="JXJN01007451">
    <property type="status" value="NOT_ANNOTATED_CDS"/>
    <property type="molecule type" value="Genomic_DNA"/>
</dbReference>